<proteinExistence type="predicted"/>
<dbReference type="Proteomes" id="UP000321954">
    <property type="component" value="Chromosome"/>
</dbReference>
<dbReference type="PIRSF" id="PIRSF008546">
    <property type="entry name" value="UCP008546"/>
    <property type="match status" value="1"/>
</dbReference>
<dbReference type="KEGG" id="anp:FK178_02720"/>
<dbReference type="RefSeq" id="WP_146830761.1">
    <property type="nucleotide sequence ID" value="NZ_CP042476.1"/>
</dbReference>
<reference evidence="2 3" key="1">
    <citation type="submission" date="2019-08" db="EMBL/GenBank/DDBJ databases">
        <title>Antarcticibacterium arcticum sp. nov., a bacterium isolated from marine sediment of the Canadian Beaufort Sea.</title>
        <authorList>
            <person name="Lee Y.M."/>
            <person name="Baek K."/>
            <person name="Lee D.-H."/>
            <person name="Shin S.C."/>
            <person name="Jin Y.K."/>
            <person name="Park Y."/>
        </authorList>
    </citation>
    <scope>NUCLEOTIDE SEQUENCE [LARGE SCALE GENOMIC DNA]</scope>
    <source>
        <strain evidence="2 3">PAMC 28998</strain>
    </source>
</reference>
<dbReference type="InterPro" id="IPR014937">
    <property type="entry name" value="DUF1810"/>
</dbReference>
<dbReference type="Gene3D" id="1.25.40.380">
    <property type="entry name" value="Protein of unknown function DUF1810"/>
    <property type="match status" value="1"/>
</dbReference>
<accession>A0A5B8YFE0</accession>
<dbReference type="OrthoDB" id="9801870at2"/>
<keyword evidence="1" id="KW-0175">Coiled coil</keyword>
<keyword evidence="3" id="KW-1185">Reference proteome</keyword>
<feature type="coiled-coil region" evidence="1">
    <location>
        <begin position="1"/>
        <end position="28"/>
    </location>
</feature>
<evidence type="ECO:0000313" key="2">
    <source>
        <dbReference type="EMBL" id="QED36692.1"/>
    </source>
</evidence>
<sequence length="141" mass="16039">MSNLKRFLDAQEKDYKNALAEIRRGRKTGHWMWYIFPQLKDSGYSPTSKFYGIHGIEEAKEYMEHPVLGFRLREISSALLALESNDALQIMGSPDHLKLKSSMTLLSSIPGADLVFGKVIEKFFSGEKDKKTLAIIKNKEA</sequence>
<protein>
    <submittedName>
        <fullName evidence="2">DUF1810 domain-containing protein</fullName>
    </submittedName>
</protein>
<name>A0A5B8YFE0_9FLAO</name>
<dbReference type="SUPFAM" id="SSF140736">
    <property type="entry name" value="Rv1873-like"/>
    <property type="match status" value="1"/>
</dbReference>
<dbReference type="EMBL" id="CP042476">
    <property type="protein sequence ID" value="QED36692.1"/>
    <property type="molecule type" value="Genomic_DNA"/>
</dbReference>
<dbReference type="AlphaFoldDB" id="A0A5B8YFE0"/>
<gene>
    <name evidence="2" type="ORF">FK178_02720</name>
</gene>
<dbReference type="Pfam" id="PF08837">
    <property type="entry name" value="DUF1810"/>
    <property type="match status" value="1"/>
</dbReference>
<dbReference type="InterPro" id="IPR036287">
    <property type="entry name" value="Rv1873-like_sf"/>
</dbReference>
<evidence type="ECO:0000313" key="3">
    <source>
        <dbReference type="Proteomes" id="UP000321954"/>
    </source>
</evidence>
<organism evidence="2 3">
    <name type="scientific">Antarcticibacterium arcticum</name>
    <dbReference type="NCBI Taxonomy" id="2585771"/>
    <lineage>
        <taxon>Bacteria</taxon>
        <taxon>Pseudomonadati</taxon>
        <taxon>Bacteroidota</taxon>
        <taxon>Flavobacteriia</taxon>
        <taxon>Flavobacteriales</taxon>
        <taxon>Flavobacteriaceae</taxon>
        <taxon>Antarcticibacterium</taxon>
    </lineage>
</organism>
<evidence type="ECO:0000256" key="1">
    <source>
        <dbReference type="SAM" id="Coils"/>
    </source>
</evidence>